<sequence length="71" mass="8280">MLFYGEVNNGKRGAINALLKVINCPIKREKVWRLQRKKLQLNIGEDSNVKVWLVDPTYTQQQPPQITILFL</sequence>
<proteinExistence type="predicted"/>
<accession>A0A382WS75</accession>
<protein>
    <submittedName>
        <fullName evidence="1">Uncharacterized protein</fullName>
    </submittedName>
</protein>
<gene>
    <name evidence="1" type="ORF">METZ01_LOCUS414348</name>
</gene>
<dbReference type="AlphaFoldDB" id="A0A382WS75"/>
<evidence type="ECO:0000313" key="1">
    <source>
        <dbReference type="EMBL" id="SVD61494.1"/>
    </source>
</evidence>
<dbReference type="EMBL" id="UINC01161992">
    <property type="protein sequence ID" value="SVD61494.1"/>
    <property type="molecule type" value="Genomic_DNA"/>
</dbReference>
<reference evidence="1" key="1">
    <citation type="submission" date="2018-05" db="EMBL/GenBank/DDBJ databases">
        <authorList>
            <person name="Lanie J.A."/>
            <person name="Ng W.-L."/>
            <person name="Kazmierczak K.M."/>
            <person name="Andrzejewski T.M."/>
            <person name="Davidsen T.M."/>
            <person name="Wayne K.J."/>
            <person name="Tettelin H."/>
            <person name="Glass J.I."/>
            <person name="Rusch D."/>
            <person name="Podicherti R."/>
            <person name="Tsui H.-C.T."/>
            <person name="Winkler M.E."/>
        </authorList>
    </citation>
    <scope>NUCLEOTIDE SEQUENCE</scope>
</reference>
<organism evidence="1">
    <name type="scientific">marine metagenome</name>
    <dbReference type="NCBI Taxonomy" id="408172"/>
    <lineage>
        <taxon>unclassified sequences</taxon>
        <taxon>metagenomes</taxon>
        <taxon>ecological metagenomes</taxon>
    </lineage>
</organism>
<name>A0A382WS75_9ZZZZ</name>